<sequence length="153" mass="17435">MVGPKFESQGATGTRFHAKEELTMIEGSYRLLWKYESKCTPLIATDMLLVRIVVGTVLDLRRLVSILETIPVRGDEPGHEQWNCVKWVKEALSSMERDGTVLGTSVVKWSSVRNAAMWYVEKKKSEHRFDGKGAVNDLRVPTWSLLEKRESII</sequence>
<dbReference type="OrthoDB" id="2679825at2759"/>
<evidence type="ECO:0000313" key="2">
    <source>
        <dbReference type="Proteomes" id="UP001146351"/>
    </source>
</evidence>
<dbReference type="AlphaFoldDB" id="A0A9W9HNZ2"/>
<name>A0A9W9HNZ2_9EURO</name>
<dbReference type="InterPro" id="IPR054208">
    <property type="entry name" value="DUF6914"/>
</dbReference>
<keyword evidence="2" id="KW-1185">Reference proteome</keyword>
<comment type="caution">
    <text evidence="1">The sequence shown here is derived from an EMBL/GenBank/DDBJ whole genome shotgun (WGS) entry which is preliminary data.</text>
</comment>
<dbReference type="Pfam" id="PF21858">
    <property type="entry name" value="DUF6914"/>
    <property type="match status" value="1"/>
</dbReference>
<reference evidence="1" key="2">
    <citation type="journal article" date="2023" name="IMA Fungus">
        <title>Comparative genomic study of the Penicillium genus elucidates a diverse pangenome and 15 lateral gene transfer events.</title>
        <authorList>
            <person name="Petersen C."/>
            <person name="Sorensen T."/>
            <person name="Nielsen M.R."/>
            <person name="Sondergaard T.E."/>
            <person name="Sorensen J.L."/>
            <person name="Fitzpatrick D.A."/>
            <person name="Frisvad J.C."/>
            <person name="Nielsen K.L."/>
        </authorList>
    </citation>
    <scope>NUCLEOTIDE SEQUENCE</scope>
    <source>
        <strain evidence="1">IBT 21917</strain>
    </source>
</reference>
<organism evidence="1 2">
    <name type="scientific">Penicillium capsulatum</name>
    <dbReference type="NCBI Taxonomy" id="69766"/>
    <lineage>
        <taxon>Eukaryota</taxon>
        <taxon>Fungi</taxon>
        <taxon>Dikarya</taxon>
        <taxon>Ascomycota</taxon>
        <taxon>Pezizomycotina</taxon>
        <taxon>Eurotiomycetes</taxon>
        <taxon>Eurotiomycetidae</taxon>
        <taxon>Eurotiales</taxon>
        <taxon>Aspergillaceae</taxon>
        <taxon>Penicillium</taxon>
    </lineage>
</organism>
<dbReference type="Proteomes" id="UP001146351">
    <property type="component" value="Unassembled WGS sequence"/>
</dbReference>
<reference evidence="1" key="1">
    <citation type="submission" date="2022-11" db="EMBL/GenBank/DDBJ databases">
        <authorList>
            <person name="Petersen C."/>
        </authorList>
    </citation>
    <scope>NUCLEOTIDE SEQUENCE</scope>
    <source>
        <strain evidence="1">IBT 21917</strain>
    </source>
</reference>
<dbReference type="EMBL" id="JAPQKO010000008">
    <property type="protein sequence ID" value="KAJ5151977.1"/>
    <property type="molecule type" value="Genomic_DNA"/>
</dbReference>
<proteinExistence type="predicted"/>
<accession>A0A9W9HNZ2</accession>
<evidence type="ECO:0000313" key="1">
    <source>
        <dbReference type="EMBL" id="KAJ5151977.1"/>
    </source>
</evidence>
<gene>
    <name evidence="1" type="ORF">N7492_010272</name>
</gene>
<protein>
    <submittedName>
        <fullName evidence="1">Uncharacterized protein</fullName>
    </submittedName>
</protein>